<dbReference type="GO" id="GO:0000049">
    <property type="term" value="F:tRNA binding"/>
    <property type="evidence" value="ECO:0007669"/>
    <property type="project" value="UniProtKB-UniRule"/>
</dbReference>
<dbReference type="CDD" id="cd02796">
    <property type="entry name" value="tRNA_bind_bactPheRS"/>
    <property type="match status" value="1"/>
</dbReference>
<dbReference type="InterPro" id="IPR037154">
    <property type="entry name" value="YtpR-like_sf"/>
</dbReference>
<dbReference type="PROSITE" id="PS50886">
    <property type="entry name" value="TRBD"/>
    <property type="match status" value="1"/>
</dbReference>
<reference evidence="1 2" key="1">
    <citation type="submission" date="2016-03" db="EMBL/GenBank/DDBJ databases">
        <title>Pediococcus and Lactobacillus from brewery environment - whole genome sequencing and assembly.</title>
        <authorList>
            <person name="Behr J."/>
            <person name="Geissler A.J."/>
            <person name="Vogel R.F."/>
        </authorList>
    </citation>
    <scope>NUCLEOTIDE SEQUENCE [LARGE SCALE GENOMIC DNA]</scope>
    <source>
        <strain evidence="1 2">TMW 1.1989</strain>
    </source>
</reference>
<evidence type="ECO:0000313" key="2">
    <source>
        <dbReference type="Proteomes" id="UP000078582"/>
    </source>
</evidence>
<dbReference type="InterPro" id="IPR012340">
    <property type="entry name" value="NA-bd_OB-fold"/>
</dbReference>
<dbReference type="InterPro" id="IPR033714">
    <property type="entry name" value="tRNA_bind_bactPheRS"/>
</dbReference>
<proteinExistence type="predicted"/>
<dbReference type="SUPFAM" id="SSF50249">
    <property type="entry name" value="Nucleic acid-binding proteins"/>
    <property type="match status" value="1"/>
</dbReference>
<dbReference type="GeneID" id="42982206"/>
<dbReference type="EMBL" id="CP014873">
    <property type="protein sequence ID" value="ANK62706.1"/>
    <property type="molecule type" value="Genomic_DNA"/>
</dbReference>
<name>A0A192H411_9LACO</name>
<dbReference type="KEGG" id="lbt:AYR52_02930"/>
<organism evidence="1 2">
    <name type="scientific">Loigolactobacillus backii</name>
    <dbReference type="NCBI Taxonomy" id="375175"/>
    <lineage>
        <taxon>Bacteria</taxon>
        <taxon>Bacillati</taxon>
        <taxon>Bacillota</taxon>
        <taxon>Bacilli</taxon>
        <taxon>Lactobacillales</taxon>
        <taxon>Lactobacillaceae</taxon>
        <taxon>Loigolactobacillus</taxon>
    </lineage>
</organism>
<dbReference type="Gene3D" id="2.40.50.140">
    <property type="entry name" value="Nucleic acid-binding proteins"/>
    <property type="match status" value="1"/>
</dbReference>
<dbReference type="Pfam" id="PF01588">
    <property type="entry name" value="tRNA_bind"/>
    <property type="match status" value="1"/>
</dbReference>
<dbReference type="Gene3D" id="3.30.1940.10">
    <property type="entry name" value="YtpR-like"/>
    <property type="match status" value="1"/>
</dbReference>
<dbReference type="AlphaFoldDB" id="A0A192H411"/>
<evidence type="ECO:0000313" key="1">
    <source>
        <dbReference type="EMBL" id="ANK62706.1"/>
    </source>
</evidence>
<dbReference type="STRING" id="375175.AYR53_08050"/>
<dbReference type="RefSeq" id="WP_068223623.1">
    <property type="nucleotide sequence ID" value="NZ_CP014623.1"/>
</dbReference>
<protein>
    <submittedName>
        <fullName evidence="1">tRNA-binding protein</fullName>
    </submittedName>
</protein>
<keyword evidence="2" id="KW-1185">Reference proteome</keyword>
<dbReference type="NCBIfam" id="NF045760">
    <property type="entry name" value="YtpR"/>
    <property type="match status" value="1"/>
</dbReference>
<accession>A0A192H411</accession>
<dbReference type="Proteomes" id="UP000078582">
    <property type="component" value="Chromosome"/>
</dbReference>
<dbReference type="InterPro" id="IPR027855">
    <property type="entry name" value="DUF4479"/>
</dbReference>
<dbReference type="InterPro" id="IPR002547">
    <property type="entry name" value="tRNA-bd_dom"/>
</dbReference>
<dbReference type="OrthoDB" id="9805455at2"/>
<dbReference type="Pfam" id="PF14794">
    <property type="entry name" value="DUF4479"/>
    <property type="match status" value="1"/>
</dbReference>
<sequence length="215" mass="23000">MLITSLNSVSFKNVLIAILHADTEHQDSQKKDNIVRIKDRTSDVTLGYNFLKISQTLPELKANGQVLLSADQVARLNDALQAAGFEPELVSDLTPKFVIGHVKTLVEHPDSDHLHIAMVEVDSGTTLQIVCGAPNVAQGQKVVVAKVGAMMPNGQIIWPGELRGVKSDGMISAARELGLPNAPKKRGILVLPTDAPTGAPFDFNKGAAIVAEQND</sequence>
<gene>
    <name evidence="1" type="ORF">AYR53_08050</name>
</gene>